<proteinExistence type="predicted"/>
<dbReference type="Pfam" id="PF00002">
    <property type="entry name" value="7tm_2"/>
    <property type="match status" value="1"/>
</dbReference>
<comment type="caution">
    <text evidence="7">The sequence shown here is derived from an EMBL/GenBank/DDBJ whole genome shotgun (WGS) entry which is preliminary data.</text>
</comment>
<protein>
    <recommendedName>
        <fullName evidence="6">G-protein coupled receptors family 2 profile 2 domain-containing protein</fullName>
    </recommendedName>
</protein>
<evidence type="ECO:0000259" key="6">
    <source>
        <dbReference type="PROSITE" id="PS50261"/>
    </source>
</evidence>
<name>A0AAE1GPG8_PETCI</name>
<dbReference type="GO" id="GO:0008528">
    <property type="term" value="F:G protein-coupled peptide receptor activity"/>
    <property type="evidence" value="ECO:0007669"/>
    <property type="project" value="TreeGrafter"/>
</dbReference>
<dbReference type="PANTHER" id="PTHR45620:SF15">
    <property type="entry name" value="DIURETIC HORMONE 44 RECEPTOR 1-RELATED"/>
    <property type="match status" value="1"/>
</dbReference>
<evidence type="ECO:0000256" key="5">
    <source>
        <dbReference type="SAM" id="Phobius"/>
    </source>
</evidence>
<keyword evidence="2 5" id="KW-0812">Transmembrane</keyword>
<dbReference type="EMBL" id="JAWQEG010000033">
    <property type="protein sequence ID" value="KAK3895751.1"/>
    <property type="molecule type" value="Genomic_DNA"/>
</dbReference>
<organism evidence="7 8">
    <name type="scientific">Petrolisthes cinctipes</name>
    <name type="common">Flat porcelain crab</name>
    <dbReference type="NCBI Taxonomy" id="88211"/>
    <lineage>
        <taxon>Eukaryota</taxon>
        <taxon>Metazoa</taxon>
        <taxon>Ecdysozoa</taxon>
        <taxon>Arthropoda</taxon>
        <taxon>Crustacea</taxon>
        <taxon>Multicrustacea</taxon>
        <taxon>Malacostraca</taxon>
        <taxon>Eumalacostraca</taxon>
        <taxon>Eucarida</taxon>
        <taxon>Decapoda</taxon>
        <taxon>Pleocyemata</taxon>
        <taxon>Anomura</taxon>
        <taxon>Galatheoidea</taxon>
        <taxon>Porcellanidae</taxon>
        <taxon>Petrolisthes</taxon>
    </lineage>
</organism>
<dbReference type="GO" id="GO:0007166">
    <property type="term" value="P:cell surface receptor signaling pathway"/>
    <property type="evidence" value="ECO:0007669"/>
    <property type="project" value="InterPro"/>
</dbReference>
<evidence type="ECO:0000256" key="1">
    <source>
        <dbReference type="ARBA" id="ARBA00004141"/>
    </source>
</evidence>
<sequence length="128" mass="13937">MAPQHPNHCWQGYGALHYILILVAPMVLALTINLFFLVNIIRILVTKLRASDAVETTQIRKAIKATVVLFPLLGITNLLFAVNPGDKGDLEGAYMLTNAILQSSQVMVYSDAQPDMDVLGSKLAGVKC</sequence>
<keyword evidence="3 5" id="KW-1133">Transmembrane helix</keyword>
<dbReference type="GO" id="GO:0007188">
    <property type="term" value="P:adenylate cyclase-modulating G protein-coupled receptor signaling pathway"/>
    <property type="evidence" value="ECO:0007669"/>
    <property type="project" value="TreeGrafter"/>
</dbReference>
<dbReference type="PRINTS" id="PR00249">
    <property type="entry name" value="GPCRSECRETIN"/>
</dbReference>
<evidence type="ECO:0000256" key="2">
    <source>
        <dbReference type="ARBA" id="ARBA00022692"/>
    </source>
</evidence>
<feature type="domain" description="G-protein coupled receptors family 2 profile 2" evidence="6">
    <location>
        <begin position="1"/>
        <end position="103"/>
    </location>
</feature>
<dbReference type="InterPro" id="IPR000832">
    <property type="entry name" value="GPCR_2_secretin-like"/>
</dbReference>
<accession>A0AAE1GPG8</accession>
<dbReference type="Gene3D" id="1.20.1070.10">
    <property type="entry name" value="Rhodopsin 7-helix transmembrane proteins"/>
    <property type="match status" value="1"/>
</dbReference>
<keyword evidence="8" id="KW-1185">Reference proteome</keyword>
<comment type="subcellular location">
    <subcellularLocation>
        <location evidence="1">Membrane</location>
        <topology evidence="1">Multi-pass membrane protein</topology>
    </subcellularLocation>
</comment>
<feature type="transmembrane region" description="Helical" evidence="5">
    <location>
        <begin position="15"/>
        <end position="41"/>
    </location>
</feature>
<dbReference type="PROSITE" id="PS50261">
    <property type="entry name" value="G_PROTEIN_RECEP_F2_4"/>
    <property type="match status" value="1"/>
</dbReference>
<dbReference type="InterPro" id="IPR050332">
    <property type="entry name" value="GPCR_2"/>
</dbReference>
<dbReference type="AlphaFoldDB" id="A0AAE1GPG8"/>
<reference evidence="7" key="1">
    <citation type="submission" date="2023-10" db="EMBL/GenBank/DDBJ databases">
        <title>Genome assemblies of two species of porcelain crab, Petrolisthes cinctipes and Petrolisthes manimaculis (Anomura: Porcellanidae).</title>
        <authorList>
            <person name="Angst P."/>
        </authorList>
    </citation>
    <scope>NUCLEOTIDE SEQUENCE</scope>
    <source>
        <strain evidence="7">PB745_01</strain>
        <tissue evidence="7">Gill</tissue>
    </source>
</reference>
<dbReference type="InterPro" id="IPR017981">
    <property type="entry name" value="GPCR_2-like_7TM"/>
</dbReference>
<dbReference type="GO" id="GO:0005886">
    <property type="term" value="C:plasma membrane"/>
    <property type="evidence" value="ECO:0007669"/>
    <property type="project" value="TreeGrafter"/>
</dbReference>
<evidence type="ECO:0000256" key="3">
    <source>
        <dbReference type="ARBA" id="ARBA00022989"/>
    </source>
</evidence>
<gene>
    <name evidence="7" type="ORF">Pcinc_000674</name>
</gene>
<feature type="transmembrane region" description="Helical" evidence="5">
    <location>
        <begin position="62"/>
        <end position="82"/>
    </location>
</feature>
<dbReference type="PANTHER" id="PTHR45620">
    <property type="entry name" value="PDF RECEPTOR-LIKE PROTEIN-RELATED"/>
    <property type="match status" value="1"/>
</dbReference>
<evidence type="ECO:0000256" key="4">
    <source>
        <dbReference type="ARBA" id="ARBA00023136"/>
    </source>
</evidence>
<keyword evidence="4 5" id="KW-0472">Membrane</keyword>
<dbReference type="Proteomes" id="UP001286313">
    <property type="component" value="Unassembled WGS sequence"/>
</dbReference>
<evidence type="ECO:0000313" key="8">
    <source>
        <dbReference type="Proteomes" id="UP001286313"/>
    </source>
</evidence>
<evidence type="ECO:0000313" key="7">
    <source>
        <dbReference type="EMBL" id="KAK3895751.1"/>
    </source>
</evidence>
<dbReference type="GO" id="GO:0017046">
    <property type="term" value="F:peptide hormone binding"/>
    <property type="evidence" value="ECO:0007669"/>
    <property type="project" value="TreeGrafter"/>
</dbReference>